<name>A0A1H6H008_MAGFU</name>
<evidence type="ECO:0000313" key="2">
    <source>
        <dbReference type="EMBL" id="SEH28502.1"/>
    </source>
</evidence>
<proteinExistence type="predicted"/>
<dbReference type="AlphaFoldDB" id="A0A1H6H008"/>
<accession>A0A1H6H008</accession>
<keyword evidence="2" id="KW-0269">Exonuclease</keyword>
<reference evidence="3" key="1">
    <citation type="submission" date="2016-10" db="EMBL/GenBank/DDBJ databases">
        <authorList>
            <person name="Varghese N."/>
            <person name="Submissions S."/>
        </authorList>
    </citation>
    <scope>NUCLEOTIDE SEQUENCE [LARGE SCALE GENOMIC DNA]</scope>
    <source>
        <strain evidence="3">DSM 13234</strain>
    </source>
</reference>
<dbReference type="EMBL" id="FNWO01000002">
    <property type="protein sequence ID" value="SEH28502.1"/>
    <property type="molecule type" value="Genomic_DNA"/>
</dbReference>
<evidence type="ECO:0000313" key="3">
    <source>
        <dbReference type="Proteomes" id="UP000182983"/>
    </source>
</evidence>
<dbReference type="InterPro" id="IPR005135">
    <property type="entry name" value="Endo/exonuclease/phosphatase"/>
</dbReference>
<dbReference type="InterPro" id="IPR036691">
    <property type="entry name" value="Endo/exonu/phosph_ase_sf"/>
</dbReference>
<dbReference type="Gene3D" id="3.60.10.10">
    <property type="entry name" value="Endonuclease/exonuclease/phosphatase"/>
    <property type="match status" value="1"/>
</dbReference>
<dbReference type="Pfam" id="PF03372">
    <property type="entry name" value="Exo_endo_phos"/>
    <property type="match status" value="1"/>
</dbReference>
<keyword evidence="2" id="KW-0255">Endonuclease</keyword>
<dbReference type="SUPFAM" id="SSF56219">
    <property type="entry name" value="DNase I-like"/>
    <property type="match status" value="1"/>
</dbReference>
<dbReference type="Proteomes" id="UP000182983">
    <property type="component" value="Unassembled WGS sequence"/>
</dbReference>
<organism evidence="2 3">
    <name type="scientific">Magnetospirillum fulvum</name>
    <name type="common">Rhodospirillum fulvum</name>
    <dbReference type="NCBI Taxonomy" id="1082"/>
    <lineage>
        <taxon>Bacteria</taxon>
        <taxon>Pseudomonadati</taxon>
        <taxon>Pseudomonadota</taxon>
        <taxon>Alphaproteobacteria</taxon>
        <taxon>Rhodospirillales</taxon>
        <taxon>Rhodospirillaceae</taxon>
        <taxon>Magnetospirillum</taxon>
    </lineage>
</organism>
<dbReference type="OrthoDB" id="9860857at2"/>
<keyword evidence="2" id="KW-0378">Hydrolase</keyword>
<keyword evidence="3" id="KW-1185">Reference proteome</keyword>
<protein>
    <submittedName>
        <fullName evidence="2">Endonuclease/Exonuclease/phosphatase family protein</fullName>
    </submittedName>
</protein>
<gene>
    <name evidence="2" type="ORF">SAMN04244559_00714</name>
</gene>
<dbReference type="GO" id="GO:0004519">
    <property type="term" value="F:endonuclease activity"/>
    <property type="evidence" value="ECO:0007669"/>
    <property type="project" value="UniProtKB-KW"/>
</dbReference>
<sequence>MPLRIANWNVYNGTLAGMTPDARMTAFAAYCATVNVDVIGFQEVPTGALAIAAPGWTTLSMNSEYPPTPANPAPASATTVGYVVLYNAARVVPTTALDFLMPTNFVPLRGAAQSRPPVACSIRNVANTANCRFSVWHNEAGARATLSMAGLHNTYIGTATTDVIVGDFNVPAQTALRNPFFPGWNAVTDNLDAILSNVGVQDVAIPAPFKSDVHFAMIAEIDLGW</sequence>
<feature type="domain" description="Endonuclease/exonuclease/phosphatase" evidence="1">
    <location>
        <begin position="7"/>
        <end position="198"/>
    </location>
</feature>
<dbReference type="RefSeq" id="WP_139305474.1">
    <property type="nucleotide sequence ID" value="NZ_FNWO01000002.1"/>
</dbReference>
<dbReference type="GO" id="GO:0004527">
    <property type="term" value="F:exonuclease activity"/>
    <property type="evidence" value="ECO:0007669"/>
    <property type="project" value="UniProtKB-KW"/>
</dbReference>
<evidence type="ECO:0000259" key="1">
    <source>
        <dbReference type="Pfam" id="PF03372"/>
    </source>
</evidence>
<keyword evidence="2" id="KW-0540">Nuclease</keyword>